<sequence>MSDDIIIAAIRQRLKAKQTDLNGGLRQRLTTITPVNIASDEKRLGFRLPPLLARLYAEIANGGFGPGYGLIGLTNGAPDEDIGDTAPAIYESFRRASTDEPSWNWPEGLLPICQWGCAIRSCVNCTDRNFRMQIFDPNVHEGLDWSDCFFEESASFTQWIEAWASGADLWGMMYGPDGRVTRALSSRRTAH</sequence>
<comment type="caution">
    <text evidence="2">The sequence shown here is derived from an EMBL/GenBank/DDBJ whole genome shotgun (WGS) entry which is preliminary data.</text>
</comment>
<dbReference type="EMBL" id="JAGEPA010000001">
    <property type="protein sequence ID" value="MBO1429737.1"/>
    <property type="molecule type" value="Genomic_DNA"/>
</dbReference>
<dbReference type="Pfam" id="PF09346">
    <property type="entry name" value="SMI1_KNR4"/>
    <property type="match status" value="1"/>
</dbReference>
<evidence type="ECO:0000313" key="2">
    <source>
        <dbReference type="EMBL" id="MBO1429737.1"/>
    </source>
</evidence>
<name>A0ABS3ME98_9BRAD</name>
<accession>A0ABS3ME98</accession>
<dbReference type="InterPro" id="IPR018958">
    <property type="entry name" value="Knr4/Smi1-like_dom"/>
</dbReference>
<feature type="domain" description="Knr4/Smi1-like" evidence="1">
    <location>
        <begin position="32"/>
        <end position="161"/>
    </location>
</feature>
<organism evidence="2 3">
    <name type="scientific">Bradyrhizobium quebecense</name>
    <dbReference type="NCBI Taxonomy" id="2748629"/>
    <lineage>
        <taxon>Bacteria</taxon>
        <taxon>Pseudomonadati</taxon>
        <taxon>Pseudomonadota</taxon>
        <taxon>Alphaproteobacteria</taxon>
        <taxon>Hyphomicrobiales</taxon>
        <taxon>Nitrobacteraceae</taxon>
        <taxon>Bradyrhizobium</taxon>
    </lineage>
</organism>
<evidence type="ECO:0000259" key="1">
    <source>
        <dbReference type="Pfam" id="PF09346"/>
    </source>
</evidence>
<evidence type="ECO:0000313" key="3">
    <source>
        <dbReference type="Proteomes" id="UP000692816"/>
    </source>
</evidence>
<dbReference type="RefSeq" id="WP_207832163.1">
    <property type="nucleotide sequence ID" value="NZ_CP088282.1"/>
</dbReference>
<gene>
    <name evidence="2" type="ORF">J4P68_09860</name>
</gene>
<keyword evidence="3" id="KW-1185">Reference proteome</keyword>
<dbReference type="Proteomes" id="UP000692816">
    <property type="component" value="Unassembled WGS sequence"/>
</dbReference>
<protein>
    <submittedName>
        <fullName evidence="2">SMI1/KNR4 family protein</fullName>
    </submittedName>
</protein>
<reference evidence="2" key="1">
    <citation type="journal article" date="2021" name="Int. J. Syst. Evol. Microbiol.">
        <title>Bradyrhizobium septentrionale sp. nov. (sv. septentrionale) and Bradyrhizobium quebecense sp. nov. (sv. septentrionale) associated with legumes native to Canada possess rearranged symbiosis genes and numerous insertion sequences.</title>
        <authorList>
            <person name="Bromfield E.S.P."/>
            <person name="Cloutier S."/>
        </authorList>
    </citation>
    <scope>NUCLEOTIDE SEQUENCE</scope>
    <source>
        <strain evidence="2">12S5</strain>
    </source>
</reference>
<dbReference type="SUPFAM" id="SSF160631">
    <property type="entry name" value="SMI1/KNR4-like"/>
    <property type="match status" value="1"/>
</dbReference>
<proteinExistence type="predicted"/>
<dbReference type="InterPro" id="IPR037883">
    <property type="entry name" value="Knr4/Smi1-like_sf"/>
</dbReference>